<protein>
    <recommendedName>
        <fullName evidence="10">Fluoride-specific ion channel FluC</fullName>
    </recommendedName>
</protein>
<evidence type="ECO:0000256" key="8">
    <source>
        <dbReference type="ARBA" id="ARBA00035585"/>
    </source>
</evidence>
<proteinExistence type="inferred from homology"/>
<keyword evidence="3 10" id="KW-0812">Transmembrane</keyword>
<dbReference type="Proteomes" id="UP000317043">
    <property type="component" value="Unassembled WGS sequence"/>
</dbReference>
<dbReference type="GO" id="GO:0005886">
    <property type="term" value="C:plasma membrane"/>
    <property type="evidence" value="ECO:0007669"/>
    <property type="project" value="UniProtKB-SubCell"/>
</dbReference>
<keyword evidence="10" id="KW-0406">Ion transport</keyword>
<evidence type="ECO:0000256" key="4">
    <source>
        <dbReference type="ARBA" id="ARBA00022989"/>
    </source>
</evidence>
<name>A0A543AWG7_9ACTN</name>
<feature type="transmembrane region" description="Helical" evidence="10">
    <location>
        <begin position="32"/>
        <end position="53"/>
    </location>
</feature>
<organism evidence="11 12">
    <name type="scientific">Stackebrandtia endophytica</name>
    <dbReference type="NCBI Taxonomy" id="1496996"/>
    <lineage>
        <taxon>Bacteria</taxon>
        <taxon>Bacillati</taxon>
        <taxon>Actinomycetota</taxon>
        <taxon>Actinomycetes</taxon>
        <taxon>Glycomycetales</taxon>
        <taxon>Glycomycetaceae</taxon>
        <taxon>Stackebrandtia</taxon>
    </lineage>
</organism>
<dbReference type="OrthoDB" id="5148600at2"/>
<feature type="binding site" evidence="10">
    <location>
        <position position="69"/>
    </location>
    <ligand>
        <name>Na(+)</name>
        <dbReference type="ChEBI" id="CHEBI:29101"/>
        <note>structural</note>
    </ligand>
</feature>
<dbReference type="EMBL" id="VFOW01000001">
    <property type="protein sequence ID" value="TQL76912.1"/>
    <property type="molecule type" value="Genomic_DNA"/>
</dbReference>
<dbReference type="PANTHER" id="PTHR28259">
    <property type="entry name" value="FLUORIDE EXPORT PROTEIN 1-RELATED"/>
    <property type="match status" value="1"/>
</dbReference>
<keyword evidence="10" id="KW-0813">Transport</keyword>
<gene>
    <name evidence="10" type="primary">fluC</name>
    <name evidence="10" type="synonym">crcB</name>
    <name evidence="11" type="ORF">FB566_2456</name>
</gene>
<evidence type="ECO:0000256" key="3">
    <source>
        <dbReference type="ARBA" id="ARBA00022692"/>
    </source>
</evidence>
<comment type="catalytic activity">
    <reaction evidence="8">
        <text>fluoride(in) = fluoride(out)</text>
        <dbReference type="Rhea" id="RHEA:76159"/>
        <dbReference type="ChEBI" id="CHEBI:17051"/>
    </reaction>
    <physiologicalReaction direction="left-to-right" evidence="8">
        <dbReference type="Rhea" id="RHEA:76160"/>
    </physiologicalReaction>
</comment>
<comment type="activity regulation">
    <text evidence="10">Na(+) is not transported, but it plays an essential structural role and its presence is essential for fluoride channel function.</text>
</comment>
<dbReference type="GO" id="GO:0062054">
    <property type="term" value="F:fluoride channel activity"/>
    <property type="evidence" value="ECO:0007669"/>
    <property type="project" value="UniProtKB-UniRule"/>
</dbReference>
<dbReference type="HAMAP" id="MF_00454">
    <property type="entry name" value="FluC"/>
    <property type="match status" value="1"/>
</dbReference>
<reference evidence="11 12" key="1">
    <citation type="submission" date="2019-06" db="EMBL/GenBank/DDBJ databases">
        <title>Sequencing the genomes of 1000 actinobacteria strains.</title>
        <authorList>
            <person name="Klenk H.-P."/>
        </authorList>
    </citation>
    <scope>NUCLEOTIDE SEQUENCE [LARGE SCALE GENOMIC DNA]</scope>
    <source>
        <strain evidence="11 12">DSM 45928</strain>
    </source>
</reference>
<evidence type="ECO:0000256" key="2">
    <source>
        <dbReference type="ARBA" id="ARBA00022475"/>
    </source>
</evidence>
<evidence type="ECO:0000313" key="11">
    <source>
        <dbReference type="EMBL" id="TQL76912.1"/>
    </source>
</evidence>
<feature type="transmembrane region" description="Helical" evidence="10">
    <location>
        <begin position="59"/>
        <end position="77"/>
    </location>
</feature>
<keyword evidence="12" id="KW-1185">Reference proteome</keyword>
<dbReference type="RefSeq" id="WP_142039041.1">
    <property type="nucleotide sequence ID" value="NZ_JBHTGS010000001.1"/>
</dbReference>
<keyword evidence="6 10" id="KW-0407">Ion channel</keyword>
<dbReference type="FunCoup" id="A0A543AWG7">
    <property type="interactions" value="1"/>
</dbReference>
<dbReference type="Pfam" id="PF02537">
    <property type="entry name" value="CRCB"/>
    <property type="match status" value="1"/>
</dbReference>
<keyword evidence="4 10" id="KW-1133">Transmembrane helix</keyword>
<keyword evidence="5 10" id="KW-0472">Membrane</keyword>
<accession>A0A543AWG7</accession>
<keyword evidence="10" id="KW-0479">Metal-binding</keyword>
<dbReference type="AlphaFoldDB" id="A0A543AWG7"/>
<evidence type="ECO:0000256" key="7">
    <source>
        <dbReference type="ARBA" id="ARBA00035120"/>
    </source>
</evidence>
<dbReference type="GO" id="GO:0140114">
    <property type="term" value="P:cellular detoxification of fluoride"/>
    <property type="evidence" value="ECO:0007669"/>
    <property type="project" value="UniProtKB-UniRule"/>
</dbReference>
<evidence type="ECO:0000313" key="12">
    <source>
        <dbReference type="Proteomes" id="UP000317043"/>
    </source>
</evidence>
<evidence type="ECO:0000256" key="10">
    <source>
        <dbReference type="HAMAP-Rule" id="MF_00454"/>
    </source>
</evidence>
<evidence type="ECO:0000256" key="9">
    <source>
        <dbReference type="ARBA" id="ARBA00049940"/>
    </source>
</evidence>
<comment type="similarity">
    <text evidence="7 10">Belongs to the fluoride channel Fluc/FEX (TC 1.A.43) family.</text>
</comment>
<dbReference type="InterPro" id="IPR003691">
    <property type="entry name" value="FluC"/>
</dbReference>
<dbReference type="InParanoid" id="A0A543AWG7"/>
<evidence type="ECO:0000256" key="5">
    <source>
        <dbReference type="ARBA" id="ARBA00023136"/>
    </source>
</evidence>
<dbReference type="PANTHER" id="PTHR28259:SF1">
    <property type="entry name" value="FLUORIDE EXPORT PROTEIN 1-RELATED"/>
    <property type="match status" value="1"/>
</dbReference>
<evidence type="ECO:0000256" key="1">
    <source>
        <dbReference type="ARBA" id="ARBA00004651"/>
    </source>
</evidence>
<feature type="binding site" evidence="10">
    <location>
        <position position="72"/>
    </location>
    <ligand>
        <name>Na(+)</name>
        <dbReference type="ChEBI" id="CHEBI:29101"/>
        <note>structural</note>
    </ligand>
</feature>
<sequence length="119" mass="12132">MTVIAIVIGAAIGAPLRFLVDRRFSGGRSAGFPLGILLVNTAGALLLALIVAAAWSGPIAEGLAVGLCGTVTTYSTFADQTRRLFADGEHRLAWLNILANLVLGTLAVILGFAVGSALA</sequence>
<comment type="function">
    <text evidence="9 10">Fluoride-specific ion channel. Important for reducing fluoride concentration in the cell, thus reducing its toxicity.</text>
</comment>
<comment type="subcellular location">
    <subcellularLocation>
        <location evidence="1 10">Cell membrane</location>
        <topology evidence="1 10">Multi-pass membrane protein</topology>
    </subcellularLocation>
</comment>
<keyword evidence="10" id="KW-0915">Sodium</keyword>
<evidence type="ECO:0000256" key="6">
    <source>
        <dbReference type="ARBA" id="ARBA00023303"/>
    </source>
</evidence>
<dbReference type="GO" id="GO:0046872">
    <property type="term" value="F:metal ion binding"/>
    <property type="evidence" value="ECO:0007669"/>
    <property type="project" value="UniProtKB-KW"/>
</dbReference>
<feature type="transmembrane region" description="Helical" evidence="10">
    <location>
        <begin position="97"/>
        <end position="118"/>
    </location>
</feature>
<comment type="caution">
    <text evidence="11">The sequence shown here is derived from an EMBL/GenBank/DDBJ whole genome shotgun (WGS) entry which is preliminary data.</text>
</comment>
<keyword evidence="2 10" id="KW-1003">Cell membrane</keyword>